<gene>
    <name evidence="1" type="ORF">KHLLAP_LOCUS6899</name>
</gene>
<dbReference type="Proteomes" id="UP001295740">
    <property type="component" value="Unassembled WGS sequence"/>
</dbReference>
<comment type="caution">
    <text evidence="1">The sequence shown here is derived from an EMBL/GenBank/DDBJ whole genome shotgun (WGS) entry which is preliminary data.</text>
</comment>
<proteinExistence type="predicted"/>
<accession>A0AAI8VL46</accession>
<protein>
    <submittedName>
        <fullName evidence="1">Uu.00g005610.m01.CDS01</fullName>
    </submittedName>
</protein>
<name>A0AAI8VL46_9PEZI</name>
<dbReference type="EMBL" id="CAUWAG010000008">
    <property type="protein sequence ID" value="CAJ2506431.1"/>
    <property type="molecule type" value="Genomic_DNA"/>
</dbReference>
<evidence type="ECO:0000313" key="1">
    <source>
        <dbReference type="EMBL" id="CAJ2506431.1"/>
    </source>
</evidence>
<organism evidence="1 2">
    <name type="scientific">Anthostomella pinea</name>
    <dbReference type="NCBI Taxonomy" id="933095"/>
    <lineage>
        <taxon>Eukaryota</taxon>
        <taxon>Fungi</taxon>
        <taxon>Dikarya</taxon>
        <taxon>Ascomycota</taxon>
        <taxon>Pezizomycotina</taxon>
        <taxon>Sordariomycetes</taxon>
        <taxon>Xylariomycetidae</taxon>
        <taxon>Xylariales</taxon>
        <taxon>Xylariaceae</taxon>
        <taxon>Anthostomella</taxon>
    </lineage>
</organism>
<dbReference type="AlphaFoldDB" id="A0AAI8VL46"/>
<evidence type="ECO:0000313" key="2">
    <source>
        <dbReference type="Proteomes" id="UP001295740"/>
    </source>
</evidence>
<keyword evidence="2" id="KW-1185">Reference proteome</keyword>
<reference evidence="1" key="1">
    <citation type="submission" date="2023-10" db="EMBL/GenBank/DDBJ databases">
        <authorList>
            <person name="Hackl T."/>
        </authorList>
    </citation>
    <scope>NUCLEOTIDE SEQUENCE</scope>
</reference>
<sequence length="164" mass="18288">MTSRRWHGPVRAIVNFELGLLQIDAPAINTDPAMSAEELPWLSKICRLAVTNTIGPFADIKKFMHLVRSMPHFREVSAIVPWHLLHFDVPQGHPDLPKDGLGFHQCDDFQGMRSVGTVDMAAFVQWFELLASAVAKERKGVKVSAVCYCNELEGAPRVRARPTG</sequence>